<evidence type="ECO:0000256" key="1">
    <source>
        <dbReference type="ARBA" id="ARBA00002862"/>
    </source>
</evidence>
<feature type="transmembrane region" description="Helical" evidence="12">
    <location>
        <begin position="94"/>
        <end position="117"/>
    </location>
</feature>
<keyword evidence="9 12" id="KW-0793">Thylakoid</keyword>
<evidence type="ECO:0000256" key="11">
    <source>
        <dbReference type="ARBA" id="ARBA00046286"/>
    </source>
</evidence>
<keyword evidence="6 13" id="KW-0934">Plastid</keyword>
<name>A0A6M8YIT0_CHOTE</name>
<evidence type="ECO:0000256" key="4">
    <source>
        <dbReference type="ARBA" id="ARBA00022528"/>
    </source>
</evidence>
<evidence type="ECO:0000256" key="6">
    <source>
        <dbReference type="ARBA" id="ARBA00022640"/>
    </source>
</evidence>
<reference evidence="13" key="1">
    <citation type="submission" date="2019-03" db="EMBL/GenBank/DDBJ databases">
        <authorList>
            <person name="Rigault P."/>
            <person name="Hohmann N."/>
            <person name="Wolf E."/>
            <person name="Koch M."/>
        </authorList>
    </citation>
    <scope>NUCLEOTIDE SEQUENCE</scope>
</reference>
<sequence length="228" mass="26378">MSCKSEWVWLEFITGSRTKTNVFWAFIIVSGSLGFLLVGTSSYLRLSSNLLSLLLSLHRSLFYVDEIFFLPFPAQLRQMQMTKITPPPPPQTPFFPQGLVMSFYGIAGLFMSCYMWYSIFWNVGSGYNLFDRKRGRVLLFRWGFPGKNRRIFVRFRMKDIKSIRIKVTEGFAVRRILGVYAARRALYLEVRGQGAIPLFYNGDNLTARQIEQKAAELADFLCVPIEVF</sequence>
<dbReference type="PANTHER" id="PTHR33288">
    <property type="match status" value="1"/>
</dbReference>
<protein>
    <recommendedName>
        <fullName evidence="3 12">Photosystem I assembly protein Ycf4</fullName>
    </recommendedName>
</protein>
<keyword evidence="7 12" id="KW-0812">Transmembrane</keyword>
<dbReference type="GO" id="GO:0009535">
    <property type="term" value="C:chloroplast thylakoid membrane"/>
    <property type="evidence" value="ECO:0007669"/>
    <property type="project" value="UniProtKB-SubCell"/>
</dbReference>
<evidence type="ECO:0000256" key="2">
    <source>
        <dbReference type="ARBA" id="ARBA00008198"/>
    </source>
</evidence>
<keyword evidence="5 12" id="KW-0602">Photosynthesis</keyword>
<evidence type="ECO:0000256" key="8">
    <source>
        <dbReference type="ARBA" id="ARBA00022989"/>
    </source>
</evidence>
<evidence type="ECO:0000256" key="12">
    <source>
        <dbReference type="HAMAP-Rule" id="MF_00437"/>
    </source>
</evidence>
<keyword evidence="4 13" id="KW-0150">Chloroplast</keyword>
<dbReference type="HAMAP" id="MF_00437">
    <property type="entry name" value="Ycf4"/>
    <property type="match status" value="1"/>
</dbReference>
<evidence type="ECO:0000256" key="7">
    <source>
        <dbReference type="ARBA" id="ARBA00022692"/>
    </source>
</evidence>
<geneLocation type="chloroplast" evidence="13"/>
<gene>
    <name evidence="12 13" type="primary">ycf4</name>
</gene>
<dbReference type="Pfam" id="PF02392">
    <property type="entry name" value="Ycf4"/>
    <property type="match status" value="1"/>
</dbReference>
<dbReference type="AlphaFoldDB" id="A0A6M8YIT0"/>
<keyword evidence="8 12" id="KW-1133">Transmembrane helix</keyword>
<feature type="transmembrane region" description="Helical" evidence="12">
    <location>
        <begin position="20"/>
        <end position="38"/>
    </location>
</feature>
<comment type="function">
    <text evidence="1 12">Seems to be required for the assembly of the photosystem I complex.</text>
</comment>
<comment type="subcellular location">
    <subcellularLocation>
        <location evidence="11">Plastid thylakoid membrane</location>
        <topology evidence="11">Multi-pass membrane protein</topology>
    </subcellularLocation>
    <subcellularLocation>
        <location evidence="12">Plastid</location>
        <location evidence="12">Chloroplast thylakoid membrane</location>
        <topology evidence="12">Multi-pass membrane protein</topology>
    </subcellularLocation>
</comment>
<dbReference type="InterPro" id="IPR003359">
    <property type="entry name" value="PSI_Ycf4_assembly"/>
</dbReference>
<evidence type="ECO:0000256" key="5">
    <source>
        <dbReference type="ARBA" id="ARBA00022531"/>
    </source>
</evidence>
<dbReference type="PANTHER" id="PTHR33288:SF4">
    <property type="entry name" value="PHOTOSYSTEM I ASSEMBLY PROTEIN YCF4"/>
    <property type="match status" value="1"/>
</dbReference>
<accession>A0A6M8YIT0</accession>
<proteinExistence type="inferred from homology"/>
<evidence type="ECO:0000256" key="3">
    <source>
        <dbReference type="ARBA" id="ARBA00015395"/>
    </source>
</evidence>
<dbReference type="GO" id="GO:0015979">
    <property type="term" value="P:photosynthesis"/>
    <property type="evidence" value="ECO:0007669"/>
    <property type="project" value="UniProtKB-UniRule"/>
</dbReference>
<keyword evidence="10 12" id="KW-0472">Membrane</keyword>
<evidence type="ECO:0000256" key="9">
    <source>
        <dbReference type="ARBA" id="ARBA00023078"/>
    </source>
</evidence>
<evidence type="ECO:0000313" key="13">
    <source>
        <dbReference type="EMBL" id="QKK41096.1"/>
    </source>
</evidence>
<organism evidence="13">
    <name type="scientific">Chorispora tenella</name>
    <name type="common">Crossflower</name>
    <name type="synonym">Raphanus tenellus</name>
    <dbReference type="NCBI Taxonomy" id="358662"/>
    <lineage>
        <taxon>Eukaryota</taxon>
        <taxon>Viridiplantae</taxon>
        <taxon>Streptophyta</taxon>
        <taxon>Embryophyta</taxon>
        <taxon>Tracheophyta</taxon>
        <taxon>Spermatophyta</taxon>
        <taxon>Magnoliopsida</taxon>
        <taxon>eudicotyledons</taxon>
        <taxon>Gunneridae</taxon>
        <taxon>Pentapetalae</taxon>
        <taxon>rosids</taxon>
        <taxon>malvids</taxon>
        <taxon>Brassicales</taxon>
        <taxon>Brassicaceae</taxon>
        <taxon>Chorisporeae</taxon>
        <taxon>Chorispora</taxon>
    </lineage>
</organism>
<dbReference type="RefSeq" id="YP_009894637.1">
    <property type="nucleotide sequence ID" value="NC_049622.1"/>
</dbReference>
<dbReference type="EMBL" id="MK637697">
    <property type="protein sequence ID" value="QKK41096.1"/>
    <property type="molecule type" value="Genomic_DNA"/>
</dbReference>
<dbReference type="GeneID" id="56047121"/>
<evidence type="ECO:0000256" key="10">
    <source>
        <dbReference type="ARBA" id="ARBA00023136"/>
    </source>
</evidence>
<dbReference type="GO" id="GO:0009522">
    <property type="term" value="C:photosystem I"/>
    <property type="evidence" value="ECO:0007669"/>
    <property type="project" value="InterPro"/>
</dbReference>
<comment type="similarity">
    <text evidence="2 12">Belongs to the Ycf4 family.</text>
</comment>